<sequence length="195" mass="22129">MNLTFIVDQNHSYKRAIEIAYEKAKREGGVDEATARECDFVISQPEPDYVYDEVRFTNTLRLHEGCVCPAAALSPRDAYEHSKIDARRRAAECVATQMDSIWVDVKKTVVGVDPELLNELSFSVDETGTIRPVSKLRPLDEKAEKQLFELLNDHSEFKRAAEDYIWMLAGLVGRMIESLSGNHARHFAHSCLREG</sequence>
<dbReference type="RefSeq" id="WP_087268926.1">
    <property type="nucleotide sequence ID" value="NZ_JBJGBV010000013.1"/>
</dbReference>
<gene>
    <name evidence="1" type="ORF">AUC60_15030</name>
</gene>
<evidence type="ECO:0000313" key="1">
    <source>
        <dbReference type="EMBL" id="OUM73000.1"/>
    </source>
</evidence>
<evidence type="ECO:0000313" key="2">
    <source>
        <dbReference type="Proteomes" id="UP000195440"/>
    </source>
</evidence>
<dbReference type="AlphaFoldDB" id="A0A1Y3NZJ0"/>
<name>A0A1Y3NZJ0_9PSED</name>
<reference evidence="1 2" key="1">
    <citation type="journal article" date="2017" name="Syst. Appl. Microbiol.">
        <title>Pseudomonas caspiana sp. nov., a citrus pathogen in the Pseudomonas syringae phylogenetic group.</title>
        <authorList>
            <person name="Busquets A."/>
            <person name="Gomila M."/>
            <person name="Beiki F."/>
            <person name="Mulet M."/>
            <person name="Rahimian H."/>
            <person name="Garcia-Valdes E."/>
            <person name="Lalucat J."/>
        </authorList>
    </citation>
    <scope>NUCLEOTIDE SEQUENCE [LARGE SCALE GENOMIC DNA]</scope>
    <source>
        <strain evidence="1 2">FBF102</strain>
    </source>
</reference>
<keyword evidence="2" id="KW-1185">Reference proteome</keyword>
<accession>A0A1Y3NZJ0</accession>
<dbReference type="OrthoDB" id="6859086at2"/>
<proteinExistence type="predicted"/>
<dbReference type="Proteomes" id="UP000195440">
    <property type="component" value="Unassembled WGS sequence"/>
</dbReference>
<dbReference type="EMBL" id="LOHF01000012">
    <property type="protein sequence ID" value="OUM73000.1"/>
    <property type="molecule type" value="Genomic_DNA"/>
</dbReference>
<organism evidence="1 2">
    <name type="scientific">Pseudomonas caspiana</name>
    <dbReference type="NCBI Taxonomy" id="1451454"/>
    <lineage>
        <taxon>Bacteria</taxon>
        <taxon>Pseudomonadati</taxon>
        <taxon>Pseudomonadota</taxon>
        <taxon>Gammaproteobacteria</taxon>
        <taxon>Pseudomonadales</taxon>
        <taxon>Pseudomonadaceae</taxon>
        <taxon>Pseudomonas</taxon>
    </lineage>
</organism>
<protein>
    <submittedName>
        <fullName evidence="1">Uncharacterized protein</fullName>
    </submittedName>
</protein>
<comment type="caution">
    <text evidence="1">The sequence shown here is derived from an EMBL/GenBank/DDBJ whole genome shotgun (WGS) entry which is preliminary data.</text>
</comment>